<sequence length="99" mass="10234">MSDVSGLYEVTATTPMGNQTMTLSIEADGNRFTGRSSGQMGASEIDGTIDGDTIKWKQPITVPMPLTLECSATISGDSISGAIDTGSFGSFPIIGKRVG</sequence>
<accession>A0A9X2HJW9</accession>
<dbReference type="RefSeq" id="WP_254295518.1">
    <property type="nucleotide sequence ID" value="NZ_JAMLDX010000016.1"/>
</dbReference>
<dbReference type="AlphaFoldDB" id="A0A9X2HJW9"/>
<evidence type="ECO:0000313" key="2">
    <source>
        <dbReference type="Proteomes" id="UP001139451"/>
    </source>
</evidence>
<proteinExistence type="predicted"/>
<organism evidence="1 2">
    <name type="scientific">Sphingomonas tagetis</name>
    <dbReference type="NCBI Taxonomy" id="2949092"/>
    <lineage>
        <taxon>Bacteria</taxon>
        <taxon>Pseudomonadati</taxon>
        <taxon>Pseudomonadota</taxon>
        <taxon>Alphaproteobacteria</taxon>
        <taxon>Sphingomonadales</taxon>
        <taxon>Sphingomonadaceae</taxon>
        <taxon>Sphingomonas</taxon>
    </lineage>
</organism>
<evidence type="ECO:0000313" key="1">
    <source>
        <dbReference type="EMBL" id="MCP3732248.1"/>
    </source>
</evidence>
<dbReference type="EMBL" id="JAMLDX010000016">
    <property type="protein sequence ID" value="MCP3732248.1"/>
    <property type="molecule type" value="Genomic_DNA"/>
</dbReference>
<keyword evidence="2" id="KW-1185">Reference proteome</keyword>
<reference evidence="1" key="1">
    <citation type="submission" date="2022-05" db="EMBL/GenBank/DDBJ databases">
        <title>Sphingomonas sp. strain MG17 Genome sequencing and assembly.</title>
        <authorList>
            <person name="Kim I."/>
        </authorList>
    </citation>
    <scope>NUCLEOTIDE SEQUENCE</scope>
    <source>
        <strain evidence="1">MG17</strain>
    </source>
</reference>
<comment type="caution">
    <text evidence="1">The sequence shown here is derived from an EMBL/GenBank/DDBJ whole genome shotgun (WGS) entry which is preliminary data.</text>
</comment>
<gene>
    <name evidence="1" type="ORF">M9978_17650</name>
</gene>
<name>A0A9X2HJW9_9SPHN</name>
<protein>
    <submittedName>
        <fullName evidence="1">Uncharacterized protein</fullName>
    </submittedName>
</protein>
<dbReference type="Proteomes" id="UP001139451">
    <property type="component" value="Unassembled WGS sequence"/>
</dbReference>